<evidence type="ECO:0000256" key="2">
    <source>
        <dbReference type="ARBA" id="ARBA00009457"/>
    </source>
</evidence>
<dbReference type="InterPro" id="IPR005045">
    <property type="entry name" value="CDC50/LEM3_fam"/>
</dbReference>
<evidence type="ECO:0000256" key="3">
    <source>
        <dbReference type="ARBA" id="ARBA00022692"/>
    </source>
</evidence>
<organism evidence="9 10">
    <name type="scientific">Pichia sorbitophila (strain ATCC MYA-4447 / BCRC 22081 / CBS 7064 / NBRC 10061 / NRRL Y-12695)</name>
    <name type="common">Hybrid yeast</name>
    <dbReference type="NCBI Taxonomy" id="559304"/>
    <lineage>
        <taxon>Eukaryota</taxon>
        <taxon>Fungi</taxon>
        <taxon>Dikarya</taxon>
        <taxon>Ascomycota</taxon>
        <taxon>Saccharomycotina</taxon>
        <taxon>Pichiomycetes</taxon>
        <taxon>Debaryomycetaceae</taxon>
        <taxon>Millerozyma</taxon>
    </lineage>
</organism>
<reference evidence="9 10" key="1">
    <citation type="journal article" date="2012" name="G3 (Bethesda)">
        <title>Pichia sorbitophila, an interspecies yeast hybrid reveals early steps of genome resolution following polyploidization.</title>
        <authorList>
            <person name="Leh Louis V."/>
            <person name="Despons L."/>
            <person name="Friedrich A."/>
            <person name="Martin T."/>
            <person name="Durrens P."/>
            <person name="Casaregola S."/>
            <person name="Neuveglise C."/>
            <person name="Fairhead C."/>
            <person name="Marck C."/>
            <person name="Cruz J.A."/>
            <person name="Straub M.L."/>
            <person name="Kugler V."/>
            <person name="Sacerdot C."/>
            <person name="Uzunov Z."/>
            <person name="Thierry A."/>
            <person name="Weiss S."/>
            <person name="Bleykasten C."/>
            <person name="De Montigny J."/>
            <person name="Jacques N."/>
            <person name="Jung P."/>
            <person name="Lemaire M."/>
            <person name="Mallet S."/>
            <person name="Morel G."/>
            <person name="Richard G.F."/>
            <person name="Sarkar A."/>
            <person name="Savel G."/>
            <person name="Schacherer J."/>
            <person name="Seret M.L."/>
            <person name="Talla E."/>
            <person name="Samson G."/>
            <person name="Jubin C."/>
            <person name="Poulain J."/>
            <person name="Vacherie B."/>
            <person name="Barbe V."/>
            <person name="Pelletier E."/>
            <person name="Sherman D.J."/>
            <person name="Westhof E."/>
            <person name="Weissenbach J."/>
            <person name="Baret P.V."/>
            <person name="Wincker P."/>
            <person name="Gaillardin C."/>
            <person name="Dujon B."/>
            <person name="Souciet J.L."/>
        </authorList>
    </citation>
    <scope>NUCLEOTIDE SEQUENCE [LARGE SCALE GENOMIC DNA]</scope>
    <source>
        <strain evidence="10">ATCC MYA-4447 / BCRC 22081 / CBS 7064 / NBRC 10061 / NRRL Y-12695</strain>
    </source>
</reference>
<dbReference type="PIRSF" id="PIRSF015840">
    <property type="entry name" value="DUF284_TM_euk"/>
    <property type="match status" value="1"/>
</dbReference>
<evidence type="ECO:0000256" key="1">
    <source>
        <dbReference type="ARBA" id="ARBA00004141"/>
    </source>
</evidence>
<dbReference type="AlphaFoldDB" id="G8YSW4"/>
<comment type="similarity">
    <text evidence="2 6">Belongs to the CDC50/LEM3 family.</text>
</comment>
<dbReference type="EMBL" id="FO082058">
    <property type="protein sequence ID" value="CCE73015.1"/>
    <property type="molecule type" value="Genomic_DNA"/>
</dbReference>
<comment type="subcellular location">
    <subcellularLocation>
        <location evidence="1">Membrane</location>
        <topology evidence="1">Multi-pass membrane protein</topology>
    </subcellularLocation>
</comment>
<dbReference type="FunCoup" id="G8YSW4">
    <property type="interactions" value="772"/>
</dbReference>
<evidence type="ECO:0000256" key="4">
    <source>
        <dbReference type="ARBA" id="ARBA00022989"/>
    </source>
</evidence>
<dbReference type="STRING" id="559304.G8YSW4"/>
<dbReference type="PANTHER" id="PTHR10926:SF0">
    <property type="entry name" value="CDC50, ISOFORM A"/>
    <property type="match status" value="1"/>
</dbReference>
<evidence type="ECO:0000313" key="9">
    <source>
        <dbReference type="EMBL" id="CCE73015.1"/>
    </source>
</evidence>
<keyword evidence="3 8" id="KW-0812">Transmembrane</keyword>
<dbReference type="Proteomes" id="UP000005222">
    <property type="component" value="Chromosome B"/>
</dbReference>
<name>G8YSW4_PICSO</name>
<feature type="region of interest" description="Disordered" evidence="7">
    <location>
        <begin position="1"/>
        <end position="34"/>
    </location>
</feature>
<sequence length="412" mass="46978">MNFLRRRRVSDSDEEDNDVSRGSTSKIHKSRRPPNTAFRQQRLKAWQPLLTPKSVIPFLFLLAVIFAPLGIAMLNTIYNVQLLQIDYSKCDKLAESHYESVPSKYVHHHFKHKNTDPELKWKVTSEKDSFGDEIKTCYFQFNIPADIKPPLYLYYQLTNFFQNHRKYVESYDLEQLKGIAVTSDDLADGCKPLKHSGDKIIYPCGLIANSYFNDTINSPTLLNTKDGNSNSTYELSSNGISWSSDRNGKYKKTSYPPKDIAPPPNWYKMFPKGYSESNLPDLSKWEHLQNWMRTAGLASFYKLYGKNETETLSSGTYEMSIELNYPVSIFGGTKSVVLTTNSIFGGRNMSLGVIYIIVAIVCLVLAISFLLLHLIKPRRIGDHNYLQNSSGIYNSRDSTRLGAGPTQLRDQL</sequence>
<feature type="transmembrane region" description="Helical" evidence="8">
    <location>
        <begin position="55"/>
        <end position="78"/>
    </location>
</feature>
<dbReference type="GO" id="GO:0005886">
    <property type="term" value="C:plasma membrane"/>
    <property type="evidence" value="ECO:0007669"/>
    <property type="project" value="TreeGrafter"/>
</dbReference>
<evidence type="ECO:0000256" key="5">
    <source>
        <dbReference type="ARBA" id="ARBA00023136"/>
    </source>
</evidence>
<evidence type="ECO:0000313" key="10">
    <source>
        <dbReference type="Proteomes" id="UP000005222"/>
    </source>
</evidence>
<dbReference type="InParanoid" id="G8YSW4"/>
<dbReference type="eggNOG" id="KOG2952">
    <property type="taxonomic scope" value="Eukaryota"/>
</dbReference>
<dbReference type="Pfam" id="PF03381">
    <property type="entry name" value="CDC50"/>
    <property type="match status" value="1"/>
</dbReference>
<dbReference type="GO" id="GO:0005794">
    <property type="term" value="C:Golgi apparatus"/>
    <property type="evidence" value="ECO:0007669"/>
    <property type="project" value="TreeGrafter"/>
</dbReference>
<evidence type="ECO:0000256" key="6">
    <source>
        <dbReference type="PIRNR" id="PIRNR015840"/>
    </source>
</evidence>
<keyword evidence="10" id="KW-1185">Reference proteome</keyword>
<dbReference type="PANTHER" id="PTHR10926">
    <property type="entry name" value="CELL CYCLE CONTROL PROTEIN 50"/>
    <property type="match status" value="1"/>
</dbReference>
<keyword evidence="4 8" id="KW-1133">Transmembrane helix</keyword>
<keyword evidence="5 6" id="KW-0472">Membrane</keyword>
<dbReference type="GO" id="GO:0005783">
    <property type="term" value="C:endoplasmic reticulum"/>
    <property type="evidence" value="ECO:0007669"/>
    <property type="project" value="TreeGrafter"/>
</dbReference>
<proteinExistence type="inferred from homology"/>
<dbReference type="GO" id="GO:0045332">
    <property type="term" value="P:phospholipid translocation"/>
    <property type="evidence" value="ECO:0007669"/>
    <property type="project" value="UniProtKB-UniRule"/>
</dbReference>
<evidence type="ECO:0000256" key="8">
    <source>
        <dbReference type="SAM" id="Phobius"/>
    </source>
</evidence>
<protein>
    <submittedName>
        <fullName evidence="9">Piso0_000025 protein</fullName>
    </submittedName>
</protein>
<dbReference type="OrthoDB" id="340608at2759"/>
<feature type="transmembrane region" description="Helical" evidence="8">
    <location>
        <begin position="352"/>
        <end position="375"/>
    </location>
</feature>
<dbReference type="OMA" id="FWQKPVY"/>
<evidence type="ECO:0000256" key="7">
    <source>
        <dbReference type="SAM" id="MobiDB-lite"/>
    </source>
</evidence>
<dbReference type="HOGENOM" id="CLU_025025_0_1_1"/>
<accession>G8YSW4</accession>
<gene>
    <name evidence="9" type="primary">Piso0_000025</name>
    <name evidence="9" type="ORF">GNLVRS01_PISO0B00573g</name>
</gene>